<dbReference type="GO" id="GO:0009904">
    <property type="term" value="P:chloroplast accumulation movement"/>
    <property type="evidence" value="ECO:0007669"/>
    <property type="project" value="TreeGrafter"/>
</dbReference>
<dbReference type="GO" id="GO:0005829">
    <property type="term" value="C:cytosol"/>
    <property type="evidence" value="ECO:0007669"/>
    <property type="project" value="TreeGrafter"/>
</dbReference>
<feature type="compositionally biased region" description="Basic and acidic residues" evidence="3">
    <location>
        <begin position="1"/>
        <end position="11"/>
    </location>
</feature>
<dbReference type="InterPro" id="IPR008545">
    <property type="entry name" value="Web"/>
</dbReference>
<dbReference type="PANTHER" id="PTHR32054">
    <property type="entry name" value="HEAVY CHAIN, PUTATIVE, EXPRESSED-RELATED-RELATED"/>
    <property type="match status" value="1"/>
</dbReference>
<comment type="caution">
    <text evidence="4">The sequence shown here is derived from an EMBL/GenBank/DDBJ whole genome shotgun (WGS) entry which is preliminary data.</text>
</comment>
<evidence type="ECO:0000256" key="3">
    <source>
        <dbReference type="SAM" id="MobiDB-lite"/>
    </source>
</evidence>
<accession>A0AAW2LVB7</accession>
<feature type="region of interest" description="Disordered" evidence="3">
    <location>
        <begin position="114"/>
        <end position="174"/>
    </location>
</feature>
<dbReference type="GO" id="GO:0009903">
    <property type="term" value="P:chloroplast avoidance movement"/>
    <property type="evidence" value="ECO:0007669"/>
    <property type="project" value="TreeGrafter"/>
</dbReference>
<reference evidence="4" key="2">
    <citation type="journal article" date="2024" name="Plant">
        <title>Genomic evolution and insights into agronomic trait innovations of Sesamum species.</title>
        <authorList>
            <person name="Miao H."/>
            <person name="Wang L."/>
            <person name="Qu L."/>
            <person name="Liu H."/>
            <person name="Sun Y."/>
            <person name="Le M."/>
            <person name="Wang Q."/>
            <person name="Wei S."/>
            <person name="Zheng Y."/>
            <person name="Lin W."/>
            <person name="Duan Y."/>
            <person name="Cao H."/>
            <person name="Xiong S."/>
            <person name="Wang X."/>
            <person name="Wei L."/>
            <person name="Li C."/>
            <person name="Ma Q."/>
            <person name="Ju M."/>
            <person name="Zhao R."/>
            <person name="Li G."/>
            <person name="Mu C."/>
            <person name="Tian Q."/>
            <person name="Mei H."/>
            <person name="Zhang T."/>
            <person name="Gao T."/>
            <person name="Zhang H."/>
        </authorList>
    </citation>
    <scope>NUCLEOTIDE SEQUENCE</scope>
    <source>
        <strain evidence="4">G01</strain>
    </source>
</reference>
<evidence type="ECO:0000256" key="1">
    <source>
        <dbReference type="ARBA" id="ARBA00005485"/>
    </source>
</evidence>
<feature type="region of interest" description="Disordered" evidence="3">
    <location>
        <begin position="215"/>
        <end position="237"/>
    </location>
</feature>
<sequence length="237" mass="25783">MEDAKNFKEDGPPESTSAPILLSPDKDQSATAAASTTKDSNGGLDVSKLAPNGNPVLSSPVIDVETAASEPNLGMPVEVKREIEENKEPVESQKDNIVAPVLESNASSALEVNLDNASARSSDVQQDAPVADSRTLKPQQEENVEPKIVARLNPTSAERTKNPDNTELGRGQIDTAAPFESVKAAVSKFGGIVDWKAHRVQTVERRRFIEQELEKAQEEMPSYKQQSEAAEERKYKF</sequence>
<feature type="compositionally biased region" description="Low complexity" evidence="3">
    <location>
        <begin position="29"/>
        <end position="40"/>
    </location>
</feature>
<protein>
    <submittedName>
        <fullName evidence="4">Protein WEAK CHLOROPLAST MOVEMENT UNDER BLUE LIGHT-like 3</fullName>
    </submittedName>
</protein>
<keyword evidence="2" id="KW-0175">Coiled coil</keyword>
<dbReference type="EMBL" id="JACGWK010000012">
    <property type="protein sequence ID" value="KAL0323070.1"/>
    <property type="molecule type" value="Genomic_DNA"/>
</dbReference>
<reference evidence="4" key="1">
    <citation type="submission" date="2020-06" db="EMBL/GenBank/DDBJ databases">
        <authorList>
            <person name="Li T."/>
            <person name="Hu X."/>
            <person name="Zhang T."/>
            <person name="Song X."/>
            <person name="Zhang H."/>
            <person name="Dai N."/>
            <person name="Sheng W."/>
            <person name="Hou X."/>
            <person name="Wei L."/>
        </authorList>
    </citation>
    <scope>NUCLEOTIDE SEQUENCE</scope>
    <source>
        <strain evidence="4">G01</strain>
        <tissue evidence="4">Leaf</tissue>
    </source>
</reference>
<organism evidence="4">
    <name type="scientific">Sesamum angustifolium</name>
    <dbReference type="NCBI Taxonomy" id="2727405"/>
    <lineage>
        <taxon>Eukaryota</taxon>
        <taxon>Viridiplantae</taxon>
        <taxon>Streptophyta</taxon>
        <taxon>Embryophyta</taxon>
        <taxon>Tracheophyta</taxon>
        <taxon>Spermatophyta</taxon>
        <taxon>Magnoliopsida</taxon>
        <taxon>eudicotyledons</taxon>
        <taxon>Gunneridae</taxon>
        <taxon>Pentapetalae</taxon>
        <taxon>asterids</taxon>
        <taxon>lamiids</taxon>
        <taxon>Lamiales</taxon>
        <taxon>Pedaliaceae</taxon>
        <taxon>Sesamum</taxon>
    </lineage>
</organism>
<dbReference type="PANTHER" id="PTHR32054:SF31">
    <property type="entry name" value="PROTEIN WEAK CHLOROPLAST MOVEMENT UNDER BLUE LIGHT 1"/>
    <property type="match status" value="1"/>
</dbReference>
<feature type="compositionally biased region" description="Polar residues" evidence="3">
    <location>
        <begin position="114"/>
        <end position="125"/>
    </location>
</feature>
<dbReference type="Pfam" id="PF05701">
    <property type="entry name" value="WEMBL"/>
    <property type="match status" value="1"/>
</dbReference>
<name>A0AAW2LVB7_9LAMI</name>
<comment type="similarity">
    <text evidence="1">Belongs to the WEB family.</text>
</comment>
<evidence type="ECO:0000313" key="4">
    <source>
        <dbReference type="EMBL" id="KAL0323070.1"/>
    </source>
</evidence>
<proteinExistence type="inferred from homology"/>
<gene>
    <name evidence="4" type="ORF">Sangu_1926300</name>
</gene>
<evidence type="ECO:0000256" key="2">
    <source>
        <dbReference type="ARBA" id="ARBA00023054"/>
    </source>
</evidence>
<feature type="region of interest" description="Disordered" evidence="3">
    <location>
        <begin position="1"/>
        <end position="59"/>
    </location>
</feature>
<dbReference type="AlphaFoldDB" id="A0AAW2LVB7"/>